<protein>
    <submittedName>
        <fullName evidence="2">FkbM family methyltransferase</fullName>
    </submittedName>
</protein>
<organism evidence="2 3">
    <name type="scientific">Sediminibacterium roseum</name>
    <dbReference type="NCBI Taxonomy" id="1978412"/>
    <lineage>
        <taxon>Bacteria</taxon>
        <taxon>Pseudomonadati</taxon>
        <taxon>Bacteroidota</taxon>
        <taxon>Chitinophagia</taxon>
        <taxon>Chitinophagales</taxon>
        <taxon>Chitinophagaceae</taxon>
        <taxon>Sediminibacterium</taxon>
    </lineage>
</organism>
<evidence type="ECO:0000313" key="3">
    <source>
        <dbReference type="Proteomes" id="UP000753802"/>
    </source>
</evidence>
<dbReference type="Gene3D" id="3.40.50.150">
    <property type="entry name" value="Vaccinia Virus protein VP39"/>
    <property type="match status" value="1"/>
</dbReference>
<dbReference type="InterPro" id="IPR052514">
    <property type="entry name" value="SAM-dependent_MTase"/>
</dbReference>
<dbReference type="EMBL" id="JAACJS010000002">
    <property type="protein sequence ID" value="NCI48360.1"/>
    <property type="molecule type" value="Genomic_DNA"/>
</dbReference>
<dbReference type="InterPro" id="IPR029063">
    <property type="entry name" value="SAM-dependent_MTases_sf"/>
</dbReference>
<feature type="domain" description="Methyltransferase FkbM" evidence="1">
    <location>
        <begin position="58"/>
        <end position="216"/>
    </location>
</feature>
<comment type="caution">
    <text evidence="2">The sequence shown here is derived from an EMBL/GenBank/DDBJ whole genome shotgun (WGS) entry which is preliminary data.</text>
</comment>
<dbReference type="RefSeq" id="WP_161816692.1">
    <property type="nucleotide sequence ID" value="NZ_JAACJS010000002.1"/>
</dbReference>
<proteinExistence type="predicted"/>
<dbReference type="PANTHER" id="PTHR34203">
    <property type="entry name" value="METHYLTRANSFERASE, FKBM FAMILY PROTEIN"/>
    <property type="match status" value="1"/>
</dbReference>
<keyword evidence="2" id="KW-0808">Transferase</keyword>
<dbReference type="NCBIfam" id="TIGR01444">
    <property type="entry name" value="fkbM_fam"/>
    <property type="match status" value="1"/>
</dbReference>
<dbReference type="Pfam" id="PF05050">
    <property type="entry name" value="Methyltransf_21"/>
    <property type="match status" value="1"/>
</dbReference>
<dbReference type="GO" id="GO:0008168">
    <property type="term" value="F:methyltransferase activity"/>
    <property type="evidence" value="ECO:0007669"/>
    <property type="project" value="UniProtKB-KW"/>
</dbReference>
<dbReference type="GO" id="GO:0032259">
    <property type="term" value="P:methylation"/>
    <property type="evidence" value="ECO:0007669"/>
    <property type="project" value="UniProtKB-KW"/>
</dbReference>
<evidence type="ECO:0000313" key="2">
    <source>
        <dbReference type="EMBL" id="NCI48360.1"/>
    </source>
</evidence>
<dbReference type="InterPro" id="IPR006342">
    <property type="entry name" value="FkbM_mtfrase"/>
</dbReference>
<dbReference type="PANTHER" id="PTHR34203:SF15">
    <property type="entry name" value="SLL1173 PROTEIN"/>
    <property type="match status" value="1"/>
</dbReference>
<name>A0ABW9ZPA7_9BACT</name>
<keyword evidence="2" id="KW-0489">Methyltransferase</keyword>
<evidence type="ECO:0000259" key="1">
    <source>
        <dbReference type="Pfam" id="PF05050"/>
    </source>
</evidence>
<accession>A0ABW9ZPA7</accession>
<dbReference type="Proteomes" id="UP000753802">
    <property type="component" value="Unassembled WGS sequence"/>
</dbReference>
<gene>
    <name evidence="2" type="ORF">GWC95_00405</name>
</gene>
<sequence length="257" mass="29240">MAIFNKNHLRISVSNMARSMVYRGYLFYQKWVSPKLPVYDMQVAALIGQLPQNAVCIDVGVNEAQLFSRMVKRCTAGMVYGFEPIPELFSYLQKKFPGRSVKLFNCALSDTNGEASFYSFKRTGVSGLSKRRGFLGDIEGKTIRTKIASLDALLSLPRIDLIKIDVEGAELKMLTGAREHIARCRPVVVFECQHSGLDFFDTTPAALFDFFYELGYGISLTSYFLRQQPPLNRQTLLNLTEHRYEYQFVAWPLLKGE</sequence>
<dbReference type="SUPFAM" id="SSF53335">
    <property type="entry name" value="S-adenosyl-L-methionine-dependent methyltransferases"/>
    <property type="match status" value="1"/>
</dbReference>
<reference evidence="2 3" key="1">
    <citation type="submission" date="2020-01" db="EMBL/GenBank/DDBJ databases">
        <title>Genome analysis.</title>
        <authorList>
            <person name="Wu S."/>
            <person name="Wang G."/>
        </authorList>
    </citation>
    <scope>NUCLEOTIDE SEQUENCE [LARGE SCALE GENOMIC DNA]</scope>
    <source>
        <strain evidence="2 3">SYL130</strain>
    </source>
</reference>
<keyword evidence="3" id="KW-1185">Reference proteome</keyword>